<evidence type="ECO:0000256" key="2">
    <source>
        <dbReference type="ARBA" id="ARBA00006991"/>
    </source>
</evidence>
<feature type="domain" description="C2H2-type" evidence="13">
    <location>
        <begin position="148"/>
        <end position="175"/>
    </location>
</feature>
<dbReference type="AlphaFoldDB" id="A0AAV2QG65"/>
<keyword evidence="9" id="KW-0804">Transcription</keyword>
<proteinExistence type="inferred from homology"/>
<keyword evidence="4" id="KW-0677">Repeat</keyword>
<dbReference type="InterPro" id="IPR013087">
    <property type="entry name" value="Znf_C2H2_type"/>
</dbReference>
<evidence type="ECO:0000256" key="1">
    <source>
        <dbReference type="ARBA" id="ARBA00004123"/>
    </source>
</evidence>
<evidence type="ECO:0000256" key="10">
    <source>
        <dbReference type="ARBA" id="ARBA00023242"/>
    </source>
</evidence>
<feature type="compositionally biased region" description="Low complexity" evidence="12">
    <location>
        <begin position="365"/>
        <end position="377"/>
    </location>
</feature>
<dbReference type="PROSITE" id="PS50157">
    <property type="entry name" value="ZINC_FINGER_C2H2_2"/>
    <property type="match status" value="5"/>
</dbReference>
<organism evidence="14 15">
    <name type="scientific">Meganyctiphanes norvegica</name>
    <name type="common">Northern krill</name>
    <name type="synonym">Thysanopoda norvegica</name>
    <dbReference type="NCBI Taxonomy" id="48144"/>
    <lineage>
        <taxon>Eukaryota</taxon>
        <taxon>Metazoa</taxon>
        <taxon>Ecdysozoa</taxon>
        <taxon>Arthropoda</taxon>
        <taxon>Crustacea</taxon>
        <taxon>Multicrustacea</taxon>
        <taxon>Malacostraca</taxon>
        <taxon>Eumalacostraca</taxon>
        <taxon>Eucarida</taxon>
        <taxon>Euphausiacea</taxon>
        <taxon>Euphausiidae</taxon>
        <taxon>Meganyctiphanes</taxon>
    </lineage>
</organism>
<gene>
    <name evidence="14" type="ORF">MNOR_LOCUS12232</name>
</gene>
<feature type="region of interest" description="Disordered" evidence="12">
    <location>
        <begin position="51"/>
        <end position="94"/>
    </location>
</feature>
<evidence type="ECO:0000256" key="9">
    <source>
        <dbReference type="ARBA" id="ARBA00023163"/>
    </source>
</evidence>
<dbReference type="GO" id="GO:0001817">
    <property type="term" value="P:regulation of cytokine production"/>
    <property type="evidence" value="ECO:0007669"/>
    <property type="project" value="TreeGrafter"/>
</dbReference>
<dbReference type="FunFam" id="3.30.160.60:FF:000450">
    <property type="entry name" value="PR domain zinc finger protein 14"/>
    <property type="match status" value="1"/>
</dbReference>
<evidence type="ECO:0000259" key="13">
    <source>
        <dbReference type="PROSITE" id="PS50157"/>
    </source>
</evidence>
<feature type="domain" description="C2H2-type" evidence="13">
    <location>
        <begin position="176"/>
        <end position="203"/>
    </location>
</feature>
<dbReference type="SMART" id="SM00355">
    <property type="entry name" value="ZnF_C2H2"/>
    <property type="match status" value="5"/>
</dbReference>
<dbReference type="PANTHER" id="PTHR24399:SF54">
    <property type="entry name" value="GASTRULA ZINC FINGER PROTEIN XLCGF26.1-LIKE-RELATED"/>
    <property type="match status" value="1"/>
</dbReference>
<dbReference type="Pfam" id="PF13465">
    <property type="entry name" value="zf-H2C2_2"/>
    <property type="match status" value="1"/>
</dbReference>
<comment type="similarity">
    <text evidence="2">Belongs to the krueppel C2H2-type zinc-finger protein family.</text>
</comment>
<feature type="domain" description="C2H2-type" evidence="13">
    <location>
        <begin position="92"/>
        <end position="119"/>
    </location>
</feature>
<keyword evidence="7" id="KW-0805">Transcription regulation</keyword>
<accession>A0AAV2QG65</accession>
<feature type="domain" description="C2H2-type" evidence="13">
    <location>
        <begin position="120"/>
        <end position="147"/>
    </location>
</feature>
<dbReference type="InterPro" id="IPR036236">
    <property type="entry name" value="Znf_C2H2_sf"/>
</dbReference>
<evidence type="ECO:0000256" key="11">
    <source>
        <dbReference type="PROSITE-ProRule" id="PRU00042"/>
    </source>
</evidence>
<dbReference type="GO" id="GO:0000978">
    <property type="term" value="F:RNA polymerase II cis-regulatory region sequence-specific DNA binding"/>
    <property type="evidence" value="ECO:0007669"/>
    <property type="project" value="TreeGrafter"/>
</dbReference>
<feature type="non-terminal residue" evidence="14">
    <location>
        <position position="1"/>
    </location>
</feature>
<evidence type="ECO:0000256" key="6">
    <source>
        <dbReference type="ARBA" id="ARBA00022833"/>
    </source>
</evidence>
<keyword evidence="3" id="KW-0479">Metal-binding</keyword>
<keyword evidence="5 11" id="KW-0863">Zinc-finger</keyword>
<reference evidence="14 15" key="1">
    <citation type="submission" date="2024-05" db="EMBL/GenBank/DDBJ databases">
        <authorList>
            <person name="Wallberg A."/>
        </authorList>
    </citation>
    <scope>NUCLEOTIDE SEQUENCE [LARGE SCALE GENOMIC DNA]</scope>
</reference>
<dbReference type="GO" id="GO:0002682">
    <property type="term" value="P:regulation of immune system process"/>
    <property type="evidence" value="ECO:0007669"/>
    <property type="project" value="TreeGrafter"/>
</dbReference>
<evidence type="ECO:0000256" key="7">
    <source>
        <dbReference type="ARBA" id="ARBA00023015"/>
    </source>
</evidence>
<dbReference type="Proteomes" id="UP001497623">
    <property type="component" value="Unassembled WGS sequence"/>
</dbReference>
<sequence length="410" mass="44620">PSSIQSLVHAGIAPFSPIFSNSLSTSSVFNFGRPSPINFSGVPRIPFDIPQSSSLSLGSTSRPVISGSHDVSSSTSTQPSLTPPKRRERTMLPCSDCGKTFDRPSLLKRHIRTHTGEKPHVCDVCGKGFSTSSSLNTHRRIHSGEKPHQCMICGKRFTASSNLYYHKMTHVKDKPHKCSLCTRSFPTPGDLRSHMFVHNGQWPHKCHICGKGFSKITNLRNHSVLHSEIKHHERTGPLSNESPIQGSIDLRTSTAFTSSVPTYSNTPISSSEFRLPTGYANNTNLSNSLSLTPVSPKTPQIMTAINTQNLNSKSKSQVCSSLSIINLISSKPSISNITTPATLADIPSLSPKSATPPLSPEDQPSKSSIIPSPSDPHITTEPEDNDRPESKAKKIKLTEDKEEDSLLTET</sequence>
<dbReference type="SUPFAM" id="SSF57667">
    <property type="entry name" value="beta-beta-alpha zinc fingers"/>
    <property type="match status" value="3"/>
</dbReference>
<dbReference type="PANTHER" id="PTHR24399">
    <property type="entry name" value="ZINC FINGER AND BTB DOMAIN-CONTAINING"/>
    <property type="match status" value="1"/>
</dbReference>
<name>A0AAV2QG65_MEGNR</name>
<evidence type="ECO:0000256" key="4">
    <source>
        <dbReference type="ARBA" id="ARBA00022737"/>
    </source>
</evidence>
<dbReference type="GO" id="GO:0008270">
    <property type="term" value="F:zinc ion binding"/>
    <property type="evidence" value="ECO:0007669"/>
    <property type="project" value="UniProtKB-KW"/>
</dbReference>
<feature type="compositionally biased region" description="Acidic residues" evidence="12">
    <location>
        <begin position="400"/>
        <end position="410"/>
    </location>
</feature>
<keyword evidence="6" id="KW-0862">Zinc</keyword>
<keyword evidence="15" id="KW-1185">Reference proteome</keyword>
<feature type="compositionally biased region" description="Low complexity" evidence="12">
    <location>
        <begin position="52"/>
        <end position="80"/>
    </location>
</feature>
<dbReference type="PROSITE" id="PS00028">
    <property type="entry name" value="ZINC_FINGER_C2H2_1"/>
    <property type="match status" value="5"/>
</dbReference>
<comment type="subcellular location">
    <subcellularLocation>
        <location evidence="1">Nucleus</location>
    </subcellularLocation>
</comment>
<dbReference type="Pfam" id="PF13912">
    <property type="entry name" value="zf-C2H2_6"/>
    <property type="match status" value="1"/>
</dbReference>
<protein>
    <recommendedName>
        <fullName evidence="13">C2H2-type domain-containing protein</fullName>
    </recommendedName>
</protein>
<dbReference type="Pfam" id="PF00096">
    <property type="entry name" value="zf-C2H2"/>
    <property type="match status" value="2"/>
</dbReference>
<dbReference type="GO" id="GO:0001227">
    <property type="term" value="F:DNA-binding transcription repressor activity, RNA polymerase II-specific"/>
    <property type="evidence" value="ECO:0007669"/>
    <property type="project" value="TreeGrafter"/>
</dbReference>
<evidence type="ECO:0000256" key="8">
    <source>
        <dbReference type="ARBA" id="ARBA00023125"/>
    </source>
</evidence>
<dbReference type="GO" id="GO:0005654">
    <property type="term" value="C:nucleoplasm"/>
    <property type="evidence" value="ECO:0007669"/>
    <property type="project" value="TreeGrafter"/>
</dbReference>
<keyword evidence="10" id="KW-0539">Nucleus</keyword>
<evidence type="ECO:0000256" key="5">
    <source>
        <dbReference type="ARBA" id="ARBA00022771"/>
    </source>
</evidence>
<dbReference type="EMBL" id="CAXKWB010006656">
    <property type="protein sequence ID" value="CAL4083794.1"/>
    <property type="molecule type" value="Genomic_DNA"/>
</dbReference>
<keyword evidence="8" id="KW-0238">DNA-binding</keyword>
<feature type="region of interest" description="Disordered" evidence="12">
    <location>
        <begin position="343"/>
        <end position="410"/>
    </location>
</feature>
<evidence type="ECO:0000256" key="3">
    <source>
        <dbReference type="ARBA" id="ARBA00022723"/>
    </source>
</evidence>
<dbReference type="Gene3D" id="3.30.160.60">
    <property type="entry name" value="Classic Zinc Finger"/>
    <property type="match status" value="5"/>
</dbReference>
<dbReference type="FunFam" id="3.30.160.60:FF:000761">
    <property type="entry name" value="Zinc finger protein 449"/>
    <property type="match status" value="1"/>
</dbReference>
<dbReference type="FunFam" id="3.30.160.60:FF:001532">
    <property type="entry name" value="Zinc finger protein 483"/>
    <property type="match status" value="1"/>
</dbReference>
<evidence type="ECO:0000256" key="12">
    <source>
        <dbReference type="SAM" id="MobiDB-lite"/>
    </source>
</evidence>
<evidence type="ECO:0000313" key="14">
    <source>
        <dbReference type="EMBL" id="CAL4083794.1"/>
    </source>
</evidence>
<feature type="domain" description="C2H2-type" evidence="13">
    <location>
        <begin position="204"/>
        <end position="231"/>
    </location>
</feature>
<feature type="non-terminal residue" evidence="14">
    <location>
        <position position="410"/>
    </location>
</feature>
<feature type="compositionally biased region" description="Basic and acidic residues" evidence="12">
    <location>
        <begin position="385"/>
        <end position="399"/>
    </location>
</feature>
<comment type="caution">
    <text evidence="14">The sequence shown here is derived from an EMBL/GenBank/DDBJ whole genome shotgun (WGS) entry which is preliminary data.</text>
</comment>
<evidence type="ECO:0000313" key="15">
    <source>
        <dbReference type="Proteomes" id="UP001497623"/>
    </source>
</evidence>